<feature type="compositionally biased region" description="Acidic residues" evidence="2">
    <location>
        <begin position="1378"/>
        <end position="1388"/>
    </location>
</feature>
<evidence type="ECO:0000313" key="5">
    <source>
        <dbReference type="Proteomes" id="UP001157938"/>
    </source>
</evidence>
<dbReference type="EMBL" id="CAKLBC010000424">
    <property type="protein sequence ID" value="CAH0486328.1"/>
    <property type="molecule type" value="Genomic_DNA"/>
</dbReference>
<feature type="region of interest" description="Disordered" evidence="2">
    <location>
        <begin position="772"/>
        <end position="827"/>
    </location>
</feature>
<keyword evidence="3" id="KW-0812">Transmembrane</keyword>
<feature type="coiled-coil region" evidence="1">
    <location>
        <begin position="284"/>
        <end position="339"/>
    </location>
</feature>
<protein>
    <submittedName>
        <fullName evidence="4">Uncharacterized protein</fullName>
    </submittedName>
</protein>
<sequence>MTPPNKHVAIIPEGSMERKRPVGTTADPPSLALHTGPLTDVVATSRTRSNEQNNLPPPPPQSFGFPAPVNTNTNVATRGWRPGRVGGRHDSPLYGKNRKRPSLSSIDSNVSWSGSEIESISGGSAAHSEQEQVTRLSWASSAITREEVTSTGQQKDLTSAATLFRHVAIDSTGTSAKEVDVPSPKTPHADNCVDSRTNSTDNVFAATSSIVYDEEKNGPQSCPLMFNNTRQPQFSIEKLHQLRNNELIPSKFLPTRTSVDSLMGYVRELQLSEATLRKQLLKNKQHTEEELTHSLSKVNELERTVQEAERDRELARRKLEEQEQLIRDLAAKLKQAEAFKSKGTAVPAVNDLSPIAEEATVQTEIDTSALTAETNERPDIFPPVPTPAMQQQQSSISLAHRDQPKEDNSGTQFGLASPRSPDRPLWDPWVAGGTNPTKNLPPVFTIGSTGLDPAVSLSTPSSPTSMSDPTTPTIEEYELKSVLLSPREKQNQIEASGNGKYAQHEEQNTTTAPPDTQQEKQNPAAIFDMGPRPPPLDSHQQAFASSGTPSAALGVQSVDPLVKSSSQDVPMTTSANENLLERKHSVTGSNGLQGQQWPSATSTPSFVSAEAASIGEMVLPPSSSFAVPSSQASVKNAQFQYDESEVATSSSGDTQVAQPEQESNFVAEDVATGVRSVLPSGSSPPVAPAISEIQAPSPASAQIESAADPAEPESLETLLIDFFTEVDNKRLKMAKVYGKRYAGREKWLFAELSKRYGAAKVAALKVRFDDGSSGDASAVTNHCKSSNDPHAKNSSNVSTHAKAGRQVHPRHPHFVHPPTPASNVDLSAGAGVSSVASSVAPFQEKDESRSQIRQVAEEINTGSSPSKQTSANSISPQKCPTGSNISSLSGPPPSLPTLQETGEGDNATAVGTDGATFRSGPARRTRHGEPTSHFNQLPSRPQTENSNTPPVGLRQRHQLSAGSQTSTGVERPDVTLEGLLKELYKTHQPDKLKNVSIVAKQYAGRERELVGLLKGKYGVLSVKRLEENLDSLERTHRAHMSKNGTRKKRGCFVRTVSLVFWFTVLLNFSFGAVFVSFVVLNAWGCRSFDSEEQELEAAGDCLPLKKELETFTYERIATYVVQSHPDACFCSEWKARESALFDTFSGEDLVKLARLVAFSPVSFGVPWIAIVKEQVPSQTFYDSYAKPVVDLSLDAGIFAWSSVLELAGYIEVSAMSTAVKNAVDYYFGETAEVDNEPFADNVNADALPIEEAQVVDGEAVAVAPGLLEQVLVKEELDTFDENRKTDSLETSDRATGLTDNVLMEDDVSEGMTTASEEGFSLLSETDGEELATVEPVNVLELEDVAPVEVAESIDAGEQDSFDEAEGEETWTDASIPAEEAESAADADDGTSAFTETEEEDVATTKTSFNDIEAYEAESVFGTDEGTSAFIETEEEDVDVENTFFNDIEEVSEAESIFGTDEGVSAFTETEEGDIDVENTFFNDIEEVSEAESIFGTDEGVSAFTETEEGDIDVENTFFNDIEEVSEAESIFGTDEGVSAFTETEEGDIDVENTSYNDIEKVAEAAVEVEVNEEMSAEDVITVSEGVVEVEVRQDGIELSYAKSEMDEALTAKSAESSILSVDKESDLLFGGGEEPSALSDETEVVEAKDASDDVFVGAAEEDIAPVMEGVDEDFAAPTSSAIEADVEVTNLGSDIATTSEVVEIEAENIEKEPTDPEVLQMKPPHALSSEFSLVFEDSESSNITSIENIEELALMLAGEEIAANLLSEGPESEAGKELDDLTKAEAQETETTSDKKEGVPFEEDDANMLAEEGFIVAKPEREPDFSSNDIDAEVILTEEGTVRSSDDEYMTIKEEGDDDNEELVAPAEMEELILHNGDDENMFEEKSDEADDEMVIRAEVEVASELEVEEYYGGVPSENIVAPELTDDLENQDYDLKGSVEEAVSAEIEAVGERLNLLSEVEVENLEDVPIEMDKVGAESTASDEIEVMQFVSEVDLGHELGEGIVVDFEDAVGSDDENTVSVEHPDEVNEDIGDTEAVDSSLTKVDSPIADEAMSIEDGPIAGDVENVGIAEDETHISDEVEAATLEAATVTHQMDAIGDPEVSHADGPTAVDGETSELQQAVDESSAPAIEEEASDGFASAVNEVLARLVEPFEAAKTAAM</sequence>
<feature type="region of interest" description="Disordered" evidence="2">
    <location>
        <begin position="2100"/>
        <end position="2137"/>
    </location>
</feature>
<feature type="compositionally biased region" description="Polar residues" evidence="2">
    <location>
        <begin position="42"/>
        <end position="54"/>
    </location>
</feature>
<keyword evidence="3" id="KW-1133">Transmembrane helix</keyword>
<feature type="compositionally biased region" description="Polar residues" evidence="2">
    <location>
        <begin position="508"/>
        <end position="521"/>
    </location>
</feature>
<feature type="compositionally biased region" description="Polar residues" evidence="2">
    <location>
        <begin position="932"/>
        <end position="949"/>
    </location>
</feature>
<feature type="compositionally biased region" description="Basic and acidic residues" evidence="2">
    <location>
        <begin position="399"/>
        <end position="408"/>
    </location>
</feature>
<feature type="compositionally biased region" description="Basic residues" evidence="2">
    <location>
        <begin position="802"/>
        <end position="814"/>
    </location>
</feature>
<feature type="compositionally biased region" description="Polar residues" evidence="2">
    <location>
        <begin position="860"/>
        <end position="885"/>
    </location>
</feature>
<accession>A0ABN8C136</accession>
<feature type="compositionally biased region" description="Polar residues" evidence="2">
    <location>
        <begin position="774"/>
        <end position="784"/>
    </location>
</feature>
<name>A0ABN8C136_9STRA</name>
<feature type="region of interest" description="Disordered" evidence="2">
    <location>
        <begin position="173"/>
        <end position="196"/>
    </location>
</feature>
<reference evidence="4 5" key="1">
    <citation type="submission" date="2021-11" db="EMBL/GenBank/DDBJ databases">
        <authorList>
            <person name="Islam A."/>
            <person name="Islam S."/>
            <person name="Flora M.S."/>
            <person name="Rahman M."/>
            <person name="Ziaur R.M."/>
            <person name="Epstein J.H."/>
            <person name="Hassan M."/>
            <person name="Klassen M."/>
            <person name="Woodard K."/>
            <person name="Webb A."/>
            <person name="Webby R.J."/>
            <person name="El Zowalaty M.E."/>
        </authorList>
    </citation>
    <scope>NUCLEOTIDE SEQUENCE [LARGE SCALE GENOMIC DNA]</scope>
    <source>
        <strain evidence="4">Pf1</strain>
    </source>
</reference>
<keyword evidence="3" id="KW-0472">Membrane</keyword>
<feature type="compositionally biased region" description="Basic and acidic residues" evidence="2">
    <location>
        <begin position="1282"/>
        <end position="1292"/>
    </location>
</feature>
<evidence type="ECO:0000256" key="2">
    <source>
        <dbReference type="SAM" id="MobiDB-lite"/>
    </source>
</evidence>
<feature type="compositionally biased region" description="Polar residues" evidence="2">
    <location>
        <begin position="388"/>
        <end position="397"/>
    </location>
</feature>
<feature type="region of interest" description="Disordered" evidence="2">
    <location>
        <begin position="367"/>
        <end position="551"/>
    </location>
</feature>
<feature type="region of interest" description="Disordered" evidence="2">
    <location>
        <begin position="1"/>
        <end position="128"/>
    </location>
</feature>
<proteinExistence type="predicted"/>
<feature type="compositionally biased region" description="Polar residues" evidence="2">
    <location>
        <begin position="958"/>
        <end position="968"/>
    </location>
</feature>
<feature type="transmembrane region" description="Helical" evidence="3">
    <location>
        <begin position="1058"/>
        <end position="1080"/>
    </location>
</feature>
<feature type="region of interest" description="Disordered" evidence="2">
    <location>
        <begin position="1282"/>
        <end position="1302"/>
    </location>
</feature>
<evidence type="ECO:0000313" key="4">
    <source>
        <dbReference type="EMBL" id="CAH0486328.1"/>
    </source>
</evidence>
<feature type="compositionally biased region" description="Acidic residues" evidence="2">
    <location>
        <begin position="1354"/>
        <end position="1370"/>
    </location>
</feature>
<feature type="compositionally biased region" description="Low complexity" evidence="2">
    <location>
        <begin position="113"/>
        <end position="124"/>
    </location>
</feature>
<feature type="region of interest" description="Disordered" evidence="2">
    <location>
        <begin position="1784"/>
        <end position="1804"/>
    </location>
</feature>
<organism evidence="4 5">
    <name type="scientific">Peronospora farinosa</name>
    <dbReference type="NCBI Taxonomy" id="134698"/>
    <lineage>
        <taxon>Eukaryota</taxon>
        <taxon>Sar</taxon>
        <taxon>Stramenopiles</taxon>
        <taxon>Oomycota</taxon>
        <taxon>Peronosporomycetes</taxon>
        <taxon>Peronosporales</taxon>
        <taxon>Peronosporaceae</taxon>
        <taxon>Peronospora</taxon>
    </lineage>
</organism>
<comment type="caution">
    <text evidence="4">The sequence shown here is derived from an EMBL/GenBank/DDBJ whole genome shotgun (WGS) entry which is preliminary data.</text>
</comment>
<evidence type="ECO:0000256" key="3">
    <source>
        <dbReference type="SAM" id="Phobius"/>
    </source>
</evidence>
<feature type="compositionally biased region" description="Polar residues" evidence="2">
    <location>
        <begin position="538"/>
        <end position="549"/>
    </location>
</feature>
<feature type="region of interest" description="Disordered" evidence="2">
    <location>
        <begin position="858"/>
        <end position="970"/>
    </location>
</feature>
<feature type="compositionally biased region" description="Low complexity" evidence="2">
    <location>
        <begin position="458"/>
        <end position="473"/>
    </location>
</feature>
<keyword evidence="5" id="KW-1185">Reference proteome</keyword>
<evidence type="ECO:0000256" key="1">
    <source>
        <dbReference type="SAM" id="Coils"/>
    </source>
</evidence>
<gene>
    <name evidence="4" type="ORF">PFR001_LOCUS1971</name>
</gene>
<dbReference type="Proteomes" id="UP001157938">
    <property type="component" value="Unassembled WGS sequence"/>
</dbReference>
<feature type="compositionally biased region" description="Basic and acidic residues" evidence="2">
    <location>
        <begin position="1784"/>
        <end position="1799"/>
    </location>
</feature>
<feature type="compositionally biased region" description="Polar residues" evidence="2">
    <location>
        <begin position="102"/>
        <end position="112"/>
    </location>
</feature>
<feature type="region of interest" description="Disordered" evidence="2">
    <location>
        <begin position="1351"/>
        <end position="1403"/>
    </location>
</feature>
<feature type="transmembrane region" description="Helical" evidence="3">
    <location>
        <begin position="1152"/>
        <end position="1170"/>
    </location>
</feature>
<keyword evidence="1" id="KW-0175">Coiled coil</keyword>